<evidence type="ECO:0000313" key="5">
    <source>
        <dbReference type="Proteomes" id="UP000274556"/>
    </source>
</evidence>
<dbReference type="OrthoDB" id="20590at2"/>
<comment type="pathway">
    <text evidence="1">Bacterial outer membrane biogenesis; LPS O-antigen biosynthesis.</text>
</comment>
<dbReference type="InterPro" id="IPR001509">
    <property type="entry name" value="Epimerase_deHydtase"/>
</dbReference>
<organism evidence="4 5">
    <name type="scientific">Thiocapsa rosea</name>
    <dbReference type="NCBI Taxonomy" id="69360"/>
    <lineage>
        <taxon>Bacteria</taxon>
        <taxon>Pseudomonadati</taxon>
        <taxon>Pseudomonadota</taxon>
        <taxon>Gammaproteobacteria</taxon>
        <taxon>Chromatiales</taxon>
        <taxon>Chromatiaceae</taxon>
        <taxon>Thiocapsa</taxon>
    </lineage>
</organism>
<comment type="similarity">
    <text evidence="2">Belongs to the NAD(P)-dependent epimerase/dehydratase family.</text>
</comment>
<sequence length="304" mass="32877">MPTQLSGSRVLVTGGTGMIGVPLCRRLVAAGADVHAVARRARKVSEPGLRLHCGDLTDDTIARRIFAEVRPDYVVDLAAAVEGSQKLDKARDIFLGTLLPSVNLVTEACRLTTLRRFIHIGSFIMRPGPDNVAPCPYGSAKQAAEAYLHTCSLLYELRVVYLNPSYVYGPGPSDPNRIIPYLISHLLAGKVARIGSGSRITDWLYVEDCVDAIVAALVRDGIEGASIDIGQGRGVSVAEIARFLEAELEGSGRVEIGAIDDRVAEEPRIVDTNAAIESLGWQASTQLEEGLRLTVAYWREELAR</sequence>
<feature type="domain" description="NAD-dependent epimerase/dehydratase" evidence="3">
    <location>
        <begin position="10"/>
        <end position="230"/>
    </location>
</feature>
<dbReference type="Proteomes" id="UP000274556">
    <property type="component" value="Unassembled WGS sequence"/>
</dbReference>
<keyword evidence="5" id="KW-1185">Reference proteome</keyword>
<dbReference type="AlphaFoldDB" id="A0A495VDP7"/>
<dbReference type="EMBL" id="RBXL01000001">
    <property type="protein sequence ID" value="RKT47469.1"/>
    <property type="molecule type" value="Genomic_DNA"/>
</dbReference>
<comment type="caution">
    <text evidence="4">The sequence shown here is derived from an EMBL/GenBank/DDBJ whole genome shotgun (WGS) entry which is preliminary data.</text>
</comment>
<gene>
    <name evidence="4" type="ORF">BDD21_5057</name>
</gene>
<accession>A0A495VDP7</accession>
<evidence type="ECO:0000256" key="1">
    <source>
        <dbReference type="ARBA" id="ARBA00005125"/>
    </source>
</evidence>
<dbReference type="Pfam" id="PF01370">
    <property type="entry name" value="Epimerase"/>
    <property type="match status" value="1"/>
</dbReference>
<dbReference type="PANTHER" id="PTHR43000">
    <property type="entry name" value="DTDP-D-GLUCOSE 4,6-DEHYDRATASE-RELATED"/>
    <property type="match status" value="1"/>
</dbReference>
<evidence type="ECO:0000313" key="4">
    <source>
        <dbReference type="EMBL" id="RKT47469.1"/>
    </source>
</evidence>
<name>A0A495VDP7_9GAMM</name>
<dbReference type="InterPro" id="IPR036291">
    <property type="entry name" value="NAD(P)-bd_dom_sf"/>
</dbReference>
<reference evidence="4 5" key="1">
    <citation type="submission" date="2018-10" db="EMBL/GenBank/DDBJ databases">
        <title>Genomic Encyclopedia of Archaeal and Bacterial Type Strains, Phase II (KMG-II): from individual species to whole genera.</title>
        <authorList>
            <person name="Goeker M."/>
        </authorList>
    </citation>
    <scope>NUCLEOTIDE SEQUENCE [LARGE SCALE GENOMIC DNA]</scope>
    <source>
        <strain evidence="4 5">DSM 235</strain>
    </source>
</reference>
<protein>
    <submittedName>
        <fullName evidence="4">Nucleoside-diphosphate-sugar epimerase</fullName>
    </submittedName>
</protein>
<proteinExistence type="inferred from homology"/>
<dbReference type="Gene3D" id="3.40.50.720">
    <property type="entry name" value="NAD(P)-binding Rossmann-like Domain"/>
    <property type="match status" value="1"/>
</dbReference>
<evidence type="ECO:0000259" key="3">
    <source>
        <dbReference type="Pfam" id="PF01370"/>
    </source>
</evidence>
<dbReference type="RefSeq" id="WP_120800117.1">
    <property type="nucleotide sequence ID" value="NZ_RBXL01000001.1"/>
</dbReference>
<evidence type="ECO:0000256" key="2">
    <source>
        <dbReference type="ARBA" id="ARBA00007637"/>
    </source>
</evidence>
<dbReference type="SUPFAM" id="SSF51735">
    <property type="entry name" value="NAD(P)-binding Rossmann-fold domains"/>
    <property type="match status" value="1"/>
</dbReference>